<sequence length="106" mass="12331">MQIPAQDVARAVRFYREVFDLPTQFGEQEERHLFFHEEPIHFNQTAPFEPITVQVVVRDHQEAVENHLINYAVPQVAPMSQAPDGQHVIFHLDDFEGNRIQVIANK</sequence>
<dbReference type="STRING" id="1123500.GCA_000420365_00962"/>
<evidence type="ECO:0008006" key="3">
    <source>
        <dbReference type="Google" id="ProtNLM"/>
    </source>
</evidence>
<keyword evidence="2" id="KW-1185">Reference proteome</keyword>
<gene>
    <name evidence="1" type="ORF">IV68_GL001036</name>
</gene>
<dbReference type="EMBL" id="JQAX01000003">
    <property type="protein sequence ID" value="KRN31779.1"/>
    <property type="molecule type" value="Genomic_DNA"/>
</dbReference>
<dbReference type="eggNOG" id="COG0346">
    <property type="taxonomic scope" value="Bacteria"/>
</dbReference>
<dbReference type="SUPFAM" id="SSF54593">
    <property type="entry name" value="Glyoxalase/Bleomycin resistance protein/Dihydroxybiphenyl dioxygenase"/>
    <property type="match status" value="1"/>
</dbReference>
<evidence type="ECO:0000313" key="1">
    <source>
        <dbReference type="EMBL" id="KRN31779.1"/>
    </source>
</evidence>
<dbReference type="PATRIC" id="fig|1123500.6.peg.1040"/>
<dbReference type="AlphaFoldDB" id="A0A0R2FTJ5"/>
<reference evidence="1 2" key="1">
    <citation type="journal article" date="2015" name="Genome Announc.">
        <title>Expanding the biotechnology potential of lactobacilli through comparative genomics of 213 strains and associated genera.</title>
        <authorList>
            <person name="Sun Z."/>
            <person name="Harris H.M."/>
            <person name="McCann A."/>
            <person name="Guo C."/>
            <person name="Argimon S."/>
            <person name="Zhang W."/>
            <person name="Yang X."/>
            <person name="Jeffery I.B."/>
            <person name="Cooney J.C."/>
            <person name="Kagawa T.F."/>
            <person name="Liu W."/>
            <person name="Song Y."/>
            <person name="Salvetti E."/>
            <person name="Wrobel A."/>
            <person name="Rasinkangas P."/>
            <person name="Parkhill J."/>
            <person name="Rea M.C."/>
            <person name="O'Sullivan O."/>
            <person name="Ritari J."/>
            <person name="Douillard F.P."/>
            <person name="Paul Ross R."/>
            <person name="Yang R."/>
            <person name="Briner A.E."/>
            <person name="Felis G.E."/>
            <person name="de Vos W.M."/>
            <person name="Barrangou R."/>
            <person name="Klaenhammer T.R."/>
            <person name="Caufield P.W."/>
            <person name="Cui Y."/>
            <person name="Zhang H."/>
            <person name="O'Toole P.W."/>
        </authorList>
    </citation>
    <scope>NUCLEOTIDE SEQUENCE [LARGE SCALE GENOMIC DNA]</scope>
    <source>
        <strain evidence="1 2">DSM 20190</strain>
    </source>
</reference>
<comment type="caution">
    <text evidence="1">The sequence shown here is derived from an EMBL/GenBank/DDBJ whole genome shotgun (WGS) entry which is preliminary data.</text>
</comment>
<protein>
    <recommendedName>
        <fullName evidence="3">VOC domain-containing protein</fullName>
    </recommendedName>
</protein>
<dbReference type="Proteomes" id="UP000051296">
    <property type="component" value="Unassembled WGS sequence"/>
</dbReference>
<proteinExistence type="predicted"/>
<dbReference type="InParanoid" id="A0A0R2FTJ5"/>
<dbReference type="Gene3D" id="3.10.180.10">
    <property type="entry name" value="2,3-Dihydroxybiphenyl 1,2-Dioxygenase, domain 1"/>
    <property type="match status" value="1"/>
</dbReference>
<dbReference type="InterPro" id="IPR029068">
    <property type="entry name" value="Glyas_Bleomycin-R_OHBP_Dase"/>
</dbReference>
<name>A0A0R2FTJ5_9LACO</name>
<evidence type="ECO:0000313" key="2">
    <source>
        <dbReference type="Proteomes" id="UP000051296"/>
    </source>
</evidence>
<organism evidence="1 2">
    <name type="scientific">Weissella halotolerans DSM 20190</name>
    <dbReference type="NCBI Taxonomy" id="1123500"/>
    <lineage>
        <taxon>Bacteria</taxon>
        <taxon>Bacillati</taxon>
        <taxon>Bacillota</taxon>
        <taxon>Bacilli</taxon>
        <taxon>Lactobacillales</taxon>
        <taxon>Lactobacillaceae</taxon>
        <taxon>Weissella</taxon>
    </lineage>
</organism>
<accession>A0A0R2FTJ5</accession>